<dbReference type="OrthoDB" id="7961366at2"/>
<dbReference type="EMBL" id="CP041690">
    <property type="protein sequence ID" value="QEE22337.1"/>
    <property type="molecule type" value="Genomic_DNA"/>
</dbReference>
<organism evidence="2 3">
    <name type="scientific">Paradevosia tibetensis</name>
    <dbReference type="NCBI Taxonomy" id="1447062"/>
    <lineage>
        <taxon>Bacteria</taxon>
        <taxon>Pseudomonadati</taxon>
        <taxon>Pseudomonadota</taxon>
        <taxon>Alphaproteobacteria</taxon>
        <taxon>Hyphomicrobiales</taxon>
        <taxon>Devosiaceae</taxon>
        <taxon>Paradevosia</taxon>
    </lineage>
</organism>
<feature type="compositionally biased region" description="Basic and acidic residues" evidence="1">
    <location>
        <begin position="1"/>
        <end position="11"/>
    </location>
</feature>
<dbReference type="KEGG" id="yti:FNA67_20180"/>
<reference evidence="2 3" key="1">
    <citation type="journal article" date="2015" name="Int. J. Syst. Evol. Microbiol.">
        <title>Youhaiella tibetensis gen. nov., sp. nov., isolated from subsurface sediment.</title>
        <authorList>
            <person name="Wang Y.X."/>
            <person name="Huang F.Q."/>
            <person name="Nogi Y."/>
            <person name="Pang S.J."/>
            <person name="Wang P.K."/>
            <person name="Lv J."/>
        </authorList>
    </citation>
    <scope>NUCLEOTIDE SEQUENCE [LARGE SCALE GENOMIC DNA]</scope>
    <source>
        <strain evidence="3">fig4</strain>
    </source>
</reference>
<dbReference type="Proteomes" id="UP000321062">
    <property type="component" value="Chromosome"/>
</dbReference>
<accession>A0A5B9DT34</accession>
<keyword evidence="3" id="KW-1185">Reference proteome</keyword>
<evidence type="ECO:0000313" key="2">
    <source>
        <dbReference type="EMBL" id="QEE22337.1"/>
    </source>
</evidence>
<gene>
    <name evidence="2" type="ORF">FNA67_20180</name>
</gene>
<evidence type="ECO:0000256" key="1">
    <source>
        <dbReference type="SAM" id="MobiDB-lite"/>
    </source>
</evidence>
<feature type="region of interest" description="Disordered" evidence="1">
    <location>
        <begin position="1"/>
        <end position="29"/>
    </location>
</feature>
<dbReference type="AlphaFoldDB" id="A0A5B9DT34"/>
<protein>
    <submittedName>
        <fullName evidence="2">Uncharacterized protein</fullName>
    </submittedName>
</protein>
<dbReference type="RefSeq" id="WP_049706864.1">
    <property type="nucleotide sequence ID" value="NZ_BMFM01000001.1"/>
</dbReference>
<sequence length="88" mass="9822">MSDNETDKSQDFTRYLPVATQARAERPSLARTSSDVSFLSQMIAERQRLPQQRDKRRAPVGEAVGAYATGINRAVRRMPAGYRHTGVA</sequence>
<evidence type="ECO:0000313" key="3">
    <source>
        <dbReference type="Proteomes" id="UP000321062"/>
    </source>
</evidence>
<proteinExistence type="predicted"/>
<name>A0A5B9DT34_9HYPH</name>